<evidence type="ECO:0000256" key="1">
    <source>
        <dbReference type="ARBA" id="ARBA00001974"/>
    </source>
</evidence>
<dbReference type="SUPFAM" id="SSF51316">
    <property type="entry name" value="Mss4-like"/>
    <property type="match status" value="1"/>
</dbReference>
<accession>A0A4U0XSA2</accession>
<dbReference type="SUPFAM" id="SSF56425">
    <property type="entry name" value="Succinate dehydrogenase/fumarate reductase flavoprotein, catalytic domain"/>
    <property type="match status" value="1"/>
</dbReference>
<dbReference type="EMBL" id="NAJN01000103">
    <property type="protein sequence ID" value="TKA79346.1"/>
    <property type="molecule type" value="Genomic_DNA"/>
</dbReference>
<keyword evidence="3" id="KW-0274">FAD</keyword>
<evidence type="ECO:0000256" key="4">
    <source>
        <dbReference type="ARBA" id="ARBA00023002"/>
    </source>
</evidence>
<gene>
    <name evidence="6" type="ORF">B0A49_01703</name>
</gene>
<dbReference type="STRING" id="331657.A0A4U0XSA2"/>
<dbReference type="InterPro" id="IPR050315">
    <property type="entry name" value="FAD-oxidoreductase_2"/>
</dbReference>
<dbReference type="GO" id="GO:0016491">
    <property type="term" value="F:oxidoreductase activity"/>
    <property type="evidence" value="ECO:0007669"/>
    <property type="project" value="UniProtKB-KW"/>
</dbReference>
<dbReference type="OrthoDB" id="7777654at2759"/>
<evidence type="ECO:0000313" key="7">
    <source>
        <dbReference type="Proteomes" id="UP000308768"/>
    </source>
</evidence>
<sequence length="673" mass="74386">MEGTCNCGAVSVKVNDPDLFGSNRRGHICHCTNCKKTAGSGRVGCGCDFQSITCGGFDADYATNLTIETEKVTITGEDNLSVYSDPRTGSGTPVDRQYSLVFCTSYMLTSPLLSFRDRFLFPISTLLKLHIDPCKSSPPPVIDPQISRPIKSMTPLYKGKTVLKLGIFPQIPNPEWESFVVNRQSWGKPLEGATYYKTKSMVVGSGFAGSMATLNALEQMKKDNTKGRVALIEAGKEGERCGASRWTMAYLRLDKNNNFDEDWVKEMDQVSKGLADLDYCRKLGQLVPEVAQYLIDHGVQLNHHDEKDVLLEFKTGQHFVFPEGGGHAIINALFAHFKKYDNIDIMWETEAQSLLTTDQGQMRGVKVRKNDGLLHDVLGNNIVLACGGFEGNREMLAKYVGGKTVDLPLIAPGLVYNRGAGLKMGLSVGAATAGSFDGTHSELVDIRATKPDAVIWGHNYGIVVNKHCKRFYDEGKRHLFATFELIALETWRDQDQKAYFVTDSTIMNRFRPGWVYDTTDQEPVKADSIPELADKLGLDPKELEKTVSEFNAACNDKPFELLALDGKRTHGLSPDKTNWANPIYQGPFYGYPMTAHLTFTYGGLKTNTKAQVLSTNNVPIPGLYSAGELTGLYYHEYPPATSVLRSLTFGRVAGLEVAKNLAGRTNRNDQARL</sequence>
<comment type="cofactor">
    <cofactor evidence="1">
        <name>FAD</name>
        <dbReference type="ChEBI" id="CHEBI:57692"/>
    </cofactor>
</comment>
<dbReference type="Gene3D" id="3.50.50.60">
    <property type="entry name" value="FAD/NAD(P)-binding domain"/>
    <property type="match status" value="1"/>
</dbReference>
<dbReference type="Gene3D" id="3.90.1590.10">
    <property type="entry name" value="glutathione-dependent formaldehyde- activating enzyme (gfa)"/>
    <property type="match status" value="1"/>
</dbReference>
<evidence type="ECO:0000256" key="2">
    <source>
        <dbReference type="ARBA" id="ARBA00022630"/>
    </source>
</evidence>
<comment type="caution">
    <text evidence="6">The sequence shown here is derived from an EMBL/GenBank/DDBJ whole genome shotgun (WGS) entry which is preliminary data.</text>
</comment>
<organism evidence="6 7">
    <name type="scientific">Cryomyces minteri</name>
    <dbReference type="NCBI Taxonomy" id="331657"/>
    <lineage>
        <taxon>Eukaryota</taxon>
        <taxon>Fungi</taxon>
        <taxon>Dikarya</taxon>
        <taxon>Ascomycota</taxon>
        <taxon>Pezizomycotina</taxon>
        <taxon>Dothideomycetes</taxon>
        <taxon>Dothideomycetes incertae sedis</taxon>
        <taxon>Cryomyces</taxon>
    </lineage>
</organism>
<dbReference type="AlphaFoldDB" id="A0A4U0XSA2"/>
<dbReference type="PANTHER" id="PTHR43400:SF7">
    <property type="entry name" value="FAD-DEPENDENT OXIDOREDUCTASE 2 FAD BINDING DOMAIN-CONTAINING PROTEIN"/>
    <property type="match status" value="1"/>
</dbReference>
<keyword evidence="2" id="KW-0285">Flavoprotein</keyword>
<evidence type="ECO:0000313" key="6">
    <source>
        <dbReference type="EMBL" id="TKA79346.1"/>
    </source>
</evidence>
<dbReference type="PANTHER" id="PTHR43400">
    <property type="entry name" value="FUMARATE REDUCTASE"/>
    <property type="match status" value="1"/>
</dbReference>
<proteinExistence type="predicted"/>
<dbReference type="InterPro" id="IPR036188">
    <property type="entry name" value="FAD/NAD-bd_sf"/>
</dbReference>
<reference evidence="6 7" key="1">
    <citation type="submission" date="2017-03" db="EMBL/GenBank/DDBJ databases">
        <title>Genomes of endolithic fungi from Antarctica.</title>
        <authorList>
            <person name="Coleine C."/>
            <person name="Masonjones S."/>
            <person name="Stajich J.E."/>
        </authorList>
    </citation>
    <scope>NUCLEOTIDE SEQUENCE [LARGE SCALE GENOMIC DNA]</scope>
    <source>
        <strain evidence="6 7">CCFEE 5187</strain>
    </source>
</reference>
<dbReference type="SUPFAM" id="SSF51905">
    <property type="entry name" value="FAD/NAD(P)-binding domain"/>
    <property type="match status" value="1"/>
</dbReference>
<feature type="domain" description="FAD-dependent oxidoreductase 2 FAD-binding" evidence="5">
    <location>
        <begin position="202"/>
        <end position="637"/>
    </location>
</feature>
<keyword evidence="7" id="KW-1185">Reference proteome</keyword>
<dbReference type="Gene3D" id="3.90.700.10">
    <property type="entry name" value="Succinate dehydrogenase/fumarate reductase flavoprotein, catalytic domain"/>
    <property type="match status" value="1"/>
</dbReference>
<dbReference type="Pfam" id="PF00890">
    <property type="entry name" value="FAD_binding_2"/>
    <property type="match status" value="1"/>
</dbReference>
<dbReference type="InterPro" id="IPR011057">
    <property type="entry name" value="Mss4-like_sf"/>
</dbReference>
<protein>
    <recommendedName>
        <fullName evidence="5">FAD-dependent oxidoreductase 2 FAD-binding domain-containing protein</fullName>
    </recommendedName>
</protein>
<dbReference type="InterPro" id="IPR003953">
    <property type="entry name" value="FAD-dep_OxRdtase_2_FAD-bd"/>
</dbReference>
<name>A0A4U0XSA2_9PEZI</name>
<dbReference type="Proteomes" id="UP000308768">
    <property type="component" value="Unassembled WGS sequence"/>
</dbReference>
<evidence type="ECO:0000256" key="3">
    <source>
        <dbReference type="ARBA" id="ARBA00022827"/>
    </source>
</evidence>
<evidence type="ECO:0000259" key="5">
    <source>
        <dbReference type="Pfam" id="PF00890"/>
    </source>
</evidence>
<keyword evidence="4" id="KW-0560">Oxidoreductase</keyword>
<dbReference type="InterPro" id="IPR027477">
    <property type="entry name" value="Succ_DH/fumarate_Rdtase_cat_sf"/>
</dbReference>